<dbReference type="SUPFAM" id="SSF63380">
    <property type="entry name" value="Riboflavin synthase domain-like"/>
    <property type="match status" value="1"/>
</dbReference>
<dbReference type="Proteomes" id="UP001220324">
    <property type="component" value="Unassembled WGS sequence"/>
</dbReference>
<comment type="caution">
    <text evidence="2">The sequence shown here is derived from an EMBL/GenBank/DDBJ whole genome shotgun (WGS) entry which is preliminary data.</text>
</comment>
<gene>
    <name evidence="2" type="ORF">N7494_012180</name>
</gene>
<dbReference type="AlphaFoldDB" id="A0AAD6GBH4"/>
<keyword evidence="3" id="KW-1185">Reference proteome</keyword>
<evidence type="ECO:0000313" key="3">
    <source>
        <dbReference type="Proteomes" id="UP001220324"/>
    </source>
</evidence>
<dbReference type="InterPro" id="IPR039261">
    <property type="entry name" value="FNR_nucleotide-bd"/>
</dbReference>
<dbReference type="PANTHER" id="PTHR42815">
    <property type="entry name" value="FAD-BINDING, PUTATIVE (AFU_ORTHOLOGUE AFUA_6G07600)-RELATED"/>
    <property type="match status" value="1"/>
</dbReference>
<feature type="domain" description="FAD-binding FR-type" evidence="1">
    <location>
        <begin position="342"/>
        <end position="463"/>
    </location>
</feature>
<dbReference type="InterPro" id="IPR012349">
    <property type="entry name" value="Split_barrel_FMN-bd"/>
</dbReference>
<organism evidence="2 3">
    <name type="scientific">Penicillium frequentans</name>
    <dbReference type="NCBI Taxonomy" id="3151616"/>
    <lineage>
        <taxon>Eukaryota</taxon>
        <taxon>Fungi</taxon>
        <taxon>Dikarya</taxon>
        <taxon>Ascomycota</taxon>
        <taxon>Pezizomycotina</taxon>
        <taxon>Eurotiomycetes</taxon>
        <taxon>Eurotiomycetidae</taxon>
        <taxon>Eurotiales</taxon>
        <taxon>Aspergillaceae</taxon>
        <taxon>Penicillium</taxon>
    </lineage>
</organism>
<dbReference type="Gene3D" id="2.40.30.10">
    <property type="entry name" value="Translation factors"/>
    <property type="match status" value="1"/>
</dbReference>
<protein>
    <submittedName>
        <fullName evidence="2">Riboflavin synthase-like beta-barrel</fullName>
    </submittedName>
</protein>
<dbReference type="PANTHER" id="PTHR42815:SF2">
    <property type="entry name" value="FAD-BINDING, PUTATIVE (AFU_ORTHOLOGUE AFUA_6G07600)-RELATED"/>
    <property type="match status" value="1"/>
</dbReference>
<accession>A0AAD6GBH4</accession>
<proteinExistence type="predicted"/>
<dbReference type="SUPFAM" id="SSF52343">
    <property type="entry name" value="Ferredoxin reductase-like, C-terminal NADP-linked domain"/>
    <property type="match status" value="1"/>
</dbReference>
<dbReference type="InterPro" id="IPR017927">
    <property type="entry name" value="FAD-bd_FR_type"/>
</dbReference>
<dbReference type="InterPro" id="IPR017938">
    <property type="entry name" value="Riboflavin_synthase-like_b-brl"/>
</dbReference>
<dbReference type="PROSITE" id="PS51384">
    <property type="entry name" value="FAD_FR"/>
    <property type="match status" value="1"/>
</dbReference>
<evidence type="ECO:0000259" key="1">
    <source>
        <dbReference type="PROSITE" id="PS51384"/>
    </source>
</evidence>
<sequence length="597" mass="65329">MPLIINGPMPWHDGEDTMHHLLKVPDSDNPSVPYLSPRAGDFLQRAPLVALGTLDAEGRPWSTLWGGQAGFAGPIAESIIGLRTLVDSKGDPVVKELLGSQNGTTNEDMSSPAGKMVSGLAIDLENRLRVKLFGRMMAGSLNDGDVAQAQLVVKIEESLGNCPKYLNKKHIVPAQSAPKILSDTPQLTQAAIELLSRADMIFVSSAHGKTDMDTNHRGGPPGFVRVESNNPSGAVLVYPEYSGNRLYQTLGNLQVNPRAGWVIPDFESGDVLYVTGDTQILVGKEAAEVLPRSNLAIRLTVTAARYVRNGLAFRGVPGELSPYNPAVRFLPTEKGIPAAEAGGDMTATLIKKETITPTIKRLRFRVSSSNPISWTPGQYATISFEEELNMGYSHMRDDDPSSLNDDYIRTFTVSSYPGRNLPTNEFELMVRLHGKVTDYLFHANERAGLEVPLKGFGGTFRLSTDNDKILPFVAGGIGITPLIGQLPDLDIGRLRLFWSVSIHDMELVHDVFQRWPQLAASTTLFVTGPSLDIADRLGSVYDIIQASGARIEGRRMQADDLDRSLADVWYLCAGTGLQKRVLTWLEGKKVLYEDFNY</sequence>
<dbReference type="GO" id="GO:0016491">
    <property type="term" value="F:oxidoreductase activity"/>
    <property type="evidence" value="ECO:0007669"/>
    <property type="project" value="InterPro"/>
</dbReference>
<dbReference type="CDD" id="cd06197">
    <property type="entry name" value="FNR_like_2"/>
    <property type="match status" value="1"/>
</dbReference>
<dbReference type="Gene3D" id="3.40.50.80">
    <property type="entry name" value="Nucleotide-binding domain of ferredoxin-NADP reductase (FNR) module"/>
    <property type="match status" value="1"/>
</dbReference>
<dbReference type="EMBL" id="JAQIZZ010000008">
    <property type="protein sequence ID" value="KAJ5525530.1"/>
    <property type="molecule type" value="Genomic_DNA"/>
</dbReference>
<name>A0AAD6GBH4_9EURO</name>
<reference evidence="2 3" key="1">
    <citation type="journal article" date="2023" name="IMA Fungus">
        <title>Comparative genomic study of the Penicillium genus elucidates a diverse pangenome and 15 lateral gene transfer events.</title>
        <authorList>
            <person name="Petersen C."/>
            <person name="Sorensen T."/>
            <person name="Nielsen M.R."/>
            <person name="Sondergaard T.E."/>
            <person name="Sorensen J.L."/>
            <person name="Fitzpatrick D.A."/>
            <person name="Frisvad J.C."/>
            <person name="Nielsen K.L."/>
        </authorList>
    </citation>
    <scope>NUCLEOTIDE SEQUENCE [LARGE SCALE GENOMIC DNA]</scope>
    <source>
        <strain evidence="2 3">IBT 35679</strain>
    </source>
</reference>
<dbReference type="Gene3D" id="2.30.110.10">
    <property type="entry name" value="Electron Transport, Fmn-binding Protein, Chain A"/>
    <property type="match status" value="1"/>
</dbReference>
<evidence type="ECO:0000313" key="2">
    <source>
        <dbReference type="EMBL" id="KAJ5525530.1"/>
    </source>
</evidence>